<organism evidence="1 2">
    <name type="scientific">Trapa natans</name>
    <name type="common">Water chestnut</name>
    <dbReference type="NCBI Taxonomy" id="22666"/>
    <lineage>
        <taxon>Eukaryota</taxon>
        <taxon>Viridiplantae</taxon>
        <taxon>Streptophyta</taxon>
        <taxon>Embryophyta</taxon>
        <taxon>Tracheophyta</taxon>
        <taxon>Spermatophyta</taxon>
        <taxon>Magnoliopsida</taxon>
        <taxon>eudicotyledons</taxon>
        <taxon>Gunneridae</taxon>
        <taxon>Pentapetalae</taxon>
        <taxon>rosids</taxon>
        <taxon>malvids</taxon>
        <taxon>Myrtales</taxon>
        <taxon>Lythraceae</taxon>
        <taxon>Trapa</taxon>
    </lineage>
</organism>
<keyword evidence="2" id="KW-1185">Reference proteome</keyword>
<accession>A0AAN7QGP4</accession>
<evidence type="ECO:0000313" key="1">
    <source>
        <dbReference type="EMBL" id="KAK4767402.1"/>
    </source>
</evidence>
<protein>
    <submittedName>
        <fullName evidence="1">Uncharacterized protein</fullName>
    </submittedName>
</protein>
<name>A0AAN7QGP4_TRANT</name>
<evidence type="ECO:0000313" key="2">
    <source>
        <dbReference type="Proteomes" id="UP001346149"/>
    </source>
</evidence>
<sequence>MASWTLSLYDPQLSYHPPSPYAENGDIDHDGGYGDILPFFNSLCLPYYSLDPTPLEQDLVSDGLVSSIYGEEDSDYLSRYHEREDLPYNGHNYEDWPTGANFTYGWQEKFFPFENHFADNNEQNRDSWTKEEGMHQTADQQSESYYKEEETQIPYAYEPLSGYLSWLENQCEKRAAQDCYTEEEPRVSTDELRFYENIFGNWPCMSREEPRVYHQFV</sequence>
<gene>
    <name evidence="1" type="ORF">SAY86_015152</name>
</gene>
<dbReference type="Proteomes" id="UP001346149">
    <property type="component" value="Unassembled WGS sequence"/>
</dbReference>
<dbReference type="EMBL" id="JAXQNO010000022">
    <property type="protein sequence ID" value="KAK4767402.1"/>
    <property type="molecule type" value="Genomic_DNA"/>
</dbReference>
<dbReference type="AlphaFoldDB" id="A0AAN7QGP4"/>
<proteinExistence type="predicted"/>
<reference evidence="1 2" key="1">
    <citation type="journal article" date="2023" name="Hortic Res">
        <title>Pangenome of water caltrop reveals structural variations and asymmetric subgenome divergence after allopolyploidization.</title>
        <authorList>
            <person name="Zhang X."/>
            <person name="Chen Y."/>
            <person name="Wang L."/>
            <person name="Yuan Y."/>
            <person name="Fang M."/>
            <person name="Shi L."/>
            <person name="Lu R."/>
            <person name="Comes H.P."/>
            <person name="Ma Y."/>
            <person name="Chen Y."/>
            <person name="Huang G."/>
            <person name="Zhou Y."/>
            <person name="Zheng Z."/>
            <person name="Qiu Y."/>
        </authorList>
    </citation>
    <scope>NUCLEOTIDE SEQUENCE [LARGE SCALE GENOMIC DNA]</scope>
    <source>
        <strain evidence="1">F231</strain>
    </source>
</reference>
<comment type="caution">
    <text evidence="1">The sequence shown here is derived from an EMBL/GenBank/DDBJ whole genome shotgun (WGS) entry which is preliminary data.</text>
</comment>